<dbReference type="InterPro" id="IPR015421">
    <property type="entry name" value="PyrdxlP-dep_Trfase_major"/>
</dbReference>
<dbReference type="AlphaFoldDB" id="A0A2S7N4E9"/>
<accession>A0A2S7N4E9</accession>
<dbReference type="GO" id="GO:0016829">
    <property type="term" value="F:lyase activity"/>
    <property type="evidence" value="ECO:0007669"/>
    <property type="project" value="UniProtKB-KW"/>
</dbReference>
<dbReference type="PANTHER" id="PTHR43586:SF8">
    <property type="entry name" value="CYSTEINE DESULFURASE 1, CHLOROPLASTIC"/>
    <property type="match status" value="1"/>
</dbReference>
<dbReference type="Gene3D" id="3.40.640.10">
    <property type="entry name" value="Type I PLP-dependent aspartate aminotransferase-like (Major domain)"/>
    <property type="match status" value="1"/>
</dbReference>
<dbReference type="Proteomes" id="UP000239663">
    <property type="component" value="Unassembled WGS sequence"/>
</dbReference>
<dbReference type="OrthoDB" id="9804366at2"/>
<dbReference type="InterPro" id="IPR000192">
    <property type="entry name" value="Aminotrans_V_dom"/>
</dbReference>
<dbReference type="PANTHER" id="PTHR43586">
    <property type="entry name" value="CYSTEINE DESULFURASE"/>
    <property type="match status" value="1"/>
</dbReference>
<protein>
    <submittedName>
        <fullName evidence="4">Selenocysteine lyase</fullName>
    </submittedName>
</protein>
<dbReference type="InterPro" id="IPR015422">
    <property type="entry name" value="PyrdxlP-dep_Trfase_small"/>
</dbReference>
<evidence type="ECO:0000313" key="4">
    <source>
        <dbReference type="EMBL" id="PQD96840.1"/>
    </source>
</evidence>
<feature type="domain" description="Aminotransferase class V" evidence="3">
    <location>
        <begin position="46"/>
        <end position="454"/>
    </location>
</feature>
<evidence type="ECO:0000313" key="5">
    <source>
        <dbReference type="Proteomes" id="UP000239663"/>
    </source>
</evidence>
<keyword evidence="2" id="KW-0663">Pyridoxal phosphate</keyword>
<name>A0A2S7N4E9_9BACI</name>
<comment type="caution">
    <text evidence="4">The sequence shown here is derived from an EMBL/GenBank/DDBJ whole genome shotgun (WGS) entry which is preliminary data.</text>
</comment>
<evidence type="ECO:0000256" key="1">
    <source>
        <dbReference type="ARBA" id="ARBA00001933"/>
    </source>
</evidence>
<gene>
    <name evidence="4" type="ORF">CYL18_02845</name>
</gene>
<keyword evidence="5" id="KW-1185">Reference proteome</keyword>
<comment type="cofactor">
    <cofactor evidence="1">
        <name>pyridoxal 5'-phosphate</name>
        <dbReference type="ChEBI" id="CHEBI:597326"/>
    </cofactor>
</comment>
<dbReference type="RefSeq" id="WP_104847935.1">
    <property type="nucleotide sequence ID" value="NZ_PKOZ01000001.1"/>
</dbReference>
<dbReference type="SUPFAM" id="SSF53383">
    <property type="entry name" value="PLP-dependent transferases"/>
    <property type="match status" value="1"/>
</dbReference>
<dbReference type="Pfam" id="PF00266">
    <property type="entry name" value="Aminotran_5"/>
    <property type="match status" value="1"/>
</dbReference>
<reference evidence="4 5" key="1">
    <citation type="submission" date="2017-12" db="EMBL/GenBank/DDBJ databases">
        <title>Taxonomic description and draft genome of Pradoshia cofamensis Gen. nov., sp. nov., a thermotolerant bacillale isolated from anterior gut of earthworm Eisenia fetida.</title>
        <authorList>
            <person name="Saha T."/>
            <person name="Chakraborty R."/>
        </authorList>
    </citation>
    <scope>NUCLEOTIDE SEQUENCE [LARGE SCALE GENOMIC DNA]</scope>
    <source>
        <strain evidence="4 5">EAG3</strain>
    </source>
</reference>
<organism evidence="4 5">
    <name type="scientific">Pradoshia eiseniae</name>
    <dbReference type="NCBI Taxonomy" id="2064768"/>
    <lineage>
        <taxon>Bacteria</taxon>
        <taxon>Bacillati</taxon>
        <taxon>Bacillota</taxon>
        <taxon>Bacilli</taxon>
        <taxon>Bacillales</taxon>
        <taxon>Bacillaceae</taxon>
        <taxon>Pradoshia</taxon>
    </lineage>
</organism>
<dbReference type="Gene3D" id="3.90.1150.10">
    <property type="entry name" value="Aspartate Aminotransferase, domain 1"/>
    <property type="match status" value="1"/>
</dbReference>
<sequence>MVLSVRIGDQEMTWFSELEQHFSKYRKEIVGINQTFQSPYGEMPIIYADWTASGRLYGPIEEKIMKEFAPFMANTHTESNQTGSYMTNAYHHAKKIIKRHVNASERDALILDGFGMTSVINKLQRMLGLRIPEAWMPQVQLAERDRPVVFITHMEHHSNQTSWLETVCDVIVLPQGENGEVNPDTLEELISLYKERPLKIGSFTACSNVTGLMTPYHRLARIMHQHDGICIVDFAASAPYVRIDMNPGDPLEALDAIVFSPHKFLGGPGTSGVMVLNESLYHNQVPDHPGGGTVKWTNPWGGHSYYEDIETREDGGTPGILQGIRTALCIRLKEEMGVEKMLAREKELLEIILPGLKAIQGIEVLSGQEERLGIISFIVPGVHYNLIVKLLNDRFGIQVRGGCSCAGTYGHCLLNISKEQSNEITKAVEAGDLSAKPGWIRFSLHPVMTNKEAHEFLLAMRAIMDHLDEWQQEYVYDPMTNDYFYQDLHREDFDWLFYV</sequence>
<proteinExistence type="predicted"/>
<evidence type="ECO:0000256" key="2">
    <source>
        <dbReference type="ARBA" id="ARBA00022898"/>
    </source>
</evidence>
<dbReference type="InterPro" id="IPR015424">
    <property type="entry name" value="PyrdxlP-dep_Trfase"/>
</dbReference>
<keyword evidence="4" id="KW-0456">Lyase</keyword>
<evidence type="ECO:0000259" key="3">
    <source>
        <dbReference type="Pfam" id="PF00266"/>
    </source>
</evidence>
<dbReference type="EMBL" id="PKOZ01000001">
    <property type="protein sequence ID" value="PQD96840.1"/>
    <property type="molecule type" value="Genomic_DNA"/>
</dbReference>